<dbReference type="InterPro" id="IPR001932">
    <property type="entry name" value="PPM-type_phosphatase-like_dom"/>
</dbReference>
<dbReference type="InterPro" id="IPR052016">
    <property type="entry name" value="Bact_Sigma-Reg"/>
</dbReference>
<evidence type="ECO:0000313" key="3">
    <source>
        <dbReference type="EMBL" id="QJW98503.1"/>
    </source>
</evidence>
<dbReference type="PANTHER" id="PTHR43156">
    <property type="entry name" value="STAGE II SPORULATION PROTEIN E-RELATED"/>
    <property type="match status" value="1"/>
</dbReference>
<dbReference type="KEGG" id="ftj:FTUN_6093"/>
<evidence type="ECO:0000259" key="2">
    <source>
        <dbReference type="Pfam" id="PF07228"/>
    </source>
</evidence>
<dbReference type="GO" id="GO:0016791">
    <property type="term" value="F:phosphatase activity"/>
    <property type="evidence" value="ECO:0007669"/>
    <property type="project" value="TreeGrafter"/>
</dbReference>
<accession>A0A6M5YZ52</accession>
<organism evidence="3 4">
    <name type="scientific">Frigoriglobus tundricola</name>
    <dbReference type="NCBI Taxonomy" id="2774151"/>
    <lineage>
        <taxon>Bacteria</taxon>
        <taxon>Pseudomonadati</taxon>
        <taxon>Planctomycetota</taxon>
        <taxon>Planctomycetia</taxon>
        <taxon>Gemmatales</taxon>
        <taxon>Gemmataceae</taxon>
        <taxon>Frigoriglobus</taxon>
    </lineage>
</organism>
<gene>
    <name evidence="3" type="ORF">FTUN_6093</name>
</gene>
<dbReference type="AlphaFoldDB" id="A0A6M5YZ52"/>
<dbReference type="PANTHER" id="PTHR43156:SF2">
    <property type="entry name" value="STAGE II SPORULATION PROTEIN E"/>
    <property type="match status" value="1"/>
</dbReference>
<dbReference type="Proteomes" id="UP000503447">
    <property type="component" value="Chromosome"/>
</dbReference>
<evidence type="ECO:0000313" key="4">
    <source>
        <dbReference type="Proteomes" id="UP000503447"/>
    </source>
</evidence>
<evidence type="ECO:0000256" key="1">
    <source>
        <dbReference type="ARBA" id="ARBA00022801"/>
    </source>
</evidence>
<keyword evidence="1" id="KW-0378">Hydrolase</keyword>
<dbReference type="EMBL" id="CP053452">
    <property type="protein sequence ID" value="QJW98503.1"/>
    <property type="molecule type" value="Genomic_DNA"/>
</dbReference>
<name>A0A6M5YZ52_9BACT</name>
<reference evidence="4" key="1">
    <citation type="submission" date="2020-05" db="EMBL/GenBank/DDBJ databases">
        <title>Frigoriglobus tundricola gen. nov., sp. nov., a psychrotolerant cellulolytic planctomycete of the family Gemmataceae with two divergent copies of 16S rRNA gene.</title>
        <authorList>
            <person name="Kulichevskaya I.S."/>
            <person name="Ivanova A.A."/>
            <person name="Naumoff D.G."/>
            <person name="Beletsky A.V."/>
            <person name="Rijpstra W.I.C."/>
            <person name="Sinninghe Damste J.S."/>
            <person name="Mardanov A.V."/>
            <person name="Ravin N.V."/>
            <person name="Dedysh S.N."/>
        </authorList>
    </citation>
    <scope>NUCLEOTIDE SEQUENCE [LARGE SCALE GENOMIC DNA]</scope>
    <source>
        <strain evidence="4">PL17</strain>
    </source>
</reference>
<dbReference type="Gene3D" id="3.60.40.10">
    <property type="entry name" value="PPM-type phosphatase domain"/>
    <property type="match status" value="1"/>
</dbReference>
<keyword evidence="4" id="KW-1185">Reference proteome</keyword>
<proteinExistence type="predicted"/>
<sequence>MCLHPVTATEGCVGAFRWAWHVEVQGGSHRGGDRLFARVDESQATFLLADVSGNGPTAADAADALALFLANLQPAPLDPAALLRTLHTRLCQHWAASVDDYWFVDALAVRLTLSTGTIEAASGGAPNVWVREMAGWARWEIPSGGYIGGPDENAVFVVAARPLDPGGMLFAATDGVTDARDPDGAFGVIGVSAALASAGGAEPRNVVGAVFDAVRTFAKSSWPSSDATGLIFGW</sequence>
<protein>
    <recommendedName>
        <fullName evidence="2">PPM-type phosphatase domain-containing protein</fullName>
    </recommendedName>
</protein>
<dbReference type="SUPFAM" id="SSF81606">
    <property type="entry name" value="PP2C-like"/>
    <property type="match status" value="1"/>
</dbReference>
<feature type="domain" description="PPM-type phosphatase" evidence="2">
    <location>
        <begin position="43"/>
        <end position="231"/>
    </location>
</feature>
<dbReference type="Pfam" id="PF07228">
    <property type="entry name" value="SpoIIE"/>
    <property type="match status" value="1"/>
</dbReference>
<dbReference type="InterPro" id="IPR036457">
    <property type="entry name" value="PPM-type-like_dom_sf"/>
</dbReference>